<dbReference type="AlphaFoldDB" id="A0A8J6XJ92"/>
<dbReference type="Proteomes" id="UP000629098">
    <property type="component" value="Unassembled WGS sequence"/>
</dbReference>
<reference evidence="2" key="1">
    <citation type="submission" date="2020-09" db="EMBL/GenBank/DDBJ databases">
        <title>Iningainema tapete sp. nov. (Scytonemataceae, Cyanobacteria) from greenhouses in central Florida (USA) produces two types of nodularin with biosynthetic potential for microcystin-LR and anabaenopeptins.</title>
        <authorList>
            <person name="Berthold D.E."/>
            <person name="Lefler F.W."/>
            <person name="Huang I.-S."/>
            <person name="Abdulla H."/>
            <person name="Zimba P.V."/>
            <person name="Laughinghouse H.D. IV."/>
        </authorList>
    </citation>
    <scope>NUCLEOTIDE SEQUENCE</scope>
    <source>
        <strain evidence="2">BLCCT55</strain>
    </source>
</reference>
<organism evidence="2 3">
    <name type="scientific">Iningainema tapete BLCC-T55</name>
    <dbReference type="NCBI Taxonomy" id="2748662"/>
    <lineage>
        <taxon>Bacteria</taxon>
        <taxon>Bacillati</taxon>
        <taxon>Cyanobacteriota</taxon>
        <taxon>Cyanophyceae</taxon>
        <taxon>Nostocales</taxon>
        <taxon>Scytonemataceae</taxon>
        <taxon>Iningainema tapete</taxon>
    </lineage>
</organism>
<dbReference type="EMBL" id="JACXAE010000054">
    <property type="protein sequence ID" value="MBD2773471.1"/>
    <property type="molecule type" value="Genomic_DNA"/>
</dbReference>
<protein>
    <submittedName>
        <fullName evidence="2">Uncharacterized protein</fullName>
    </submittedName>
</protein>
<evidence type="ECO:0000256" key="1">
    <source>
        <dbReference type="SAM" id="MobiDB-lite"/>
    </source>
</evidence>
<name>A0A8J6XJ92_9CYAN</name>
<comment type="caution">
    <text evidence="2">The sequence shown here is derived from an EMBL/GenBank/DDBJ whole genome shotgun (WGS) entry which is preliminary data.</text>
</comment>
<evidence type="ECO:0000313" key="2">
    <source>
        <dbReference type="EMBL" id="MBD2773471.1"/>
    </source>
</evidence>
<gene>
    <name evidence="2" type="ORF">ICL16_15665</name>
</gene>
<proteinExistence type="predicted"/>
<accession>A0A8J6XJ92</accession>
<feature type="compositionally biased region" description="Polar residues" evidence="1">
    <location>
        <begin position="1"/>
        <end position="12"/>
    </location>
</feature>
<dbReference type="RefSeq" id="WP_190829558.1">
    <property type="nucleotide sequence ID" value="NZ_CAWPPI010000054.1"/>
</dbReference>
<keyword evidence="3" id="KW-1185">Reference proteome</keyword>
<evidence type="ECO:0000313" key="3">
    <source>
        <dbReference type="Proteomes" id="UP000629098"/>
    </source>
</evidence>
<feature type="region of interest" description="Disordered" evidence="1">
    <location>
        <begin position="1"/>
        <end position="20"/>
    </location>
</feature>
<sequence>MVSQIQSPTQSEIFYPDSDGQPVANNTKQFRWIVVIQQNLDWLFAGSNLYTDKHR</sequence>